<evidence type="ECO:0000313" key="4">
    <source>
        <dbReference type="Proteomes" id="UP000219329"/>
    </source>
</evidence>
<dbReference type="SUPFAM" id="SSF53448">
    <property type="entry name" value="Nucleotide-diphospho-sugar transferases"/>
    <property type="match status" value="1"/>
</dbReference>
<dbReference type="GO" id="GO:0016779">
    <property type="term" value="F:nucleotidyltransferase activity"/>
    <property type="evidence" value="ECO:0007669"/>
    <property type="project" value="UniProtKB-ARBA"/>
</dbReference>
<dbReference type="CDD" id="cd04182">
    <property type="entry name" value="GT_2_like_f"/>
    <property type="match status" value="1"/>
</dbReference>
<dbReference type="InterPro" id="IPR029044">
    <property type="entry name" value="Nucleotide-diphossugar_trans"/>
</dbReference>
<proteinExistence type="predicted"/>
<accession>A0A2A5WDA8</accession>
<dbReference type="PANTHER" id="PTHR43777">
    <property type="entry name" value="MOLYBDENUM COFACTOR CYTIDYLYLTRANSFERASE"/>
    <property type="match status" value="1"/>
</dbReference>
<dbReference type="EMBL" id="NTJZ01000004">
    <property type="protein sequence ID" value="PDH34264.1"/>
    <property type="molecule type" value="Genomic_DNA"/>
</dbReference>
<dbReference type="Pfam" id="PF12804">
    <property type="entry name" value="NTP_transf_3"/>
    <property type="match status" value="1"/>
</dbReference>
<evidence type="ECO:0000259" key="2">
    <source>
        <dbReference type="Pfam" id="PF12804"/>
    </source>
</evidence>
<protein>
    <recommendedName>
        <fullName evidence="2">MobA-like NTP transferase domain-containing protein</fullName>
    </recommendedName>
</protein>
<dbReference type="Proteomes" id="UP000219329">
    <property type="component" value="Unassembled WGS sequence"/>
</dbReference>
<name>A0A2A5WDA8_9GAMM</name>
<feature type="domain" description="MobA-like NTP transferase" evidence="2">
    <location>
        <begin position="7"/>
        <end position="160"/>
    </location>
</feature>
<evidence type="ECO:0000313" key="3">
    <source>
        <dbReference type="EMBL" id="PDH34264.1"/>
    </source>
</evidence>
<comment type="caution">
    <text evidence="3">The sequence shown here is derived from an EMBL/GenBank/DDBJ whole genome shotgun (WGS) entry which is preliminary data.</text>
</comment>
<dbReference type="PANTHER" id="PTHR43777:SF1">
    <property type="entry name" value="MOLYBDENUM COFACTOR CYTIDYLYLTRANSFERASE"/>
    <property type="match status" value="1"/>
</dbReference>
<dbReference type="Gene3D" id="3.90.550.10">
    <property type="entry name" value="Spore Coat Polysaccharide Biosynthesis Protein SpsA, Chain A"/>
    <property type="match status" value="1"/>
</dbReference>
<evidence type="ECO:0000256" key="1">
    <source>
        <dbReference type="ARBA" id="ARBA00022842"/>
    </source>
</evidence>
<sequence>MTEEVGALILAAGFSKRFDGIKLDAKLNNGSTVFSQTLSRISAAIPNYKVVTRPDLINVLSPIEPNLNAFEFAEQGIGASLAFGIGLVNNWHACLVCLADMPFIKIETYRSLASQLNQDNIVIPFYQKQAGNPVGFGRYFYSDLQSLSGDAGGRPVVKENQNAVVTFDAEDAAVLYDIDTPADLDKYQSLL</sequence>
<organism evidence="3 4">
    <name type="scientific">OM182 bacterium MED-G28</name>
    <dbReference type="NCBI Taxonomy" id="1986256"/>
    <lineage>
        <taxon>Bacteria</taxon>
        <taxon>Pseudomonadati</taxon>
        <taxon>Pseudomonadota</taxon>
        <taxon>Gammaproteobacteria</taxon>
        <taxon>OMG group</taxon>
        <taxon>OM182 clade</taxon>
    </lineage>
</organism>
<dbReference type="AlphaFoldDB" id="A0A2A5WDA8"/>
<gene>
    <name evidence="3" type="ORF">CNF02_05565</name>
</gene>
<dbReference type="InterPro" id="IPR025877">
    <property type="entry name" value="MobA-like_NTP_Trfase"/>
</dbReference>
<reference evidence="3 4" key="1">
    <citation type="submission" date="2017-08" db="EMBL/GenBank/DDBJ databases">
        <title>Fine stratification of microbial communities through a metagenomic profile of the photic zone.</title>
        <authorList>
            <person name="Haro-Moreno J.M."/>
            <person name="Lopez-Perez M."/>
            <person name="De La Torre J."/>
            <person name="Picazo A."/>
            <person name="Camacho A."/>
            <person name="Rodriguez-Valera F."/>
        </authorList>
    </citation>
    <scope>NUCLEOTIDE SEQUENCE [LARGE SCALE GENOMIC DNA]</scope>
    <source>
        <strain evidence="3">MED-G28</strain>
    </source>
</reference>
<keyword evidence="1" id="KW-0460">Magnesium</keyword>